<dbReference type="SUPFAM" id="SSF51283">
    <property type="entry name" value="dUTPase-like"/>
    <property type="match status" value="1"/>
</dbReference>
<evidence type="ECO:0000256" key="6">
    <source>
        <dbReference type="SAM" id="MobiDB-lite"/>
    </source>
</evidence>
<evidence type="ECO:0000256" key="4">
    <source>
        <dbReference type="ARBA" id="ARBA00023080"/>
    </source>
</evidence>
<dbReference type="Proteomes" id="UP000030001">
    <property type="component" value="Unassembled WGS sequence"/>
</dbReference>
<dbReference type="NCBIfam" id="TIGR00576">
    <property type="entry name" value="dut"/>
    <property type="match status" value="1"/>
</dbReference>
<proteinExistence type="inferred from homology"/>
<dbReference type="PANTHER" id="PTHR11241:SF0">
    <property type="entry name" value="DEOXYURIDINE 5'-TRIPHOSPHATE NUCLEOTIDOHYDROLASE"/>
    <property type="match status" value="1"/>
</dbReference>
<feature type="region of interest" description="Disordered" evidence="6">
    <location>
        <begin position="131"/>
        <end position="150"/>
    </location>
</feature>
<dbReference type="AlphaFoldDB" id="A0A099YCN0"/>
<dbReference type="EC" id="3.6.1.23" evidence="2"/>
<protein>
    <recommendedName>
        <fullName evidence="2">dUTP diphosphatase</fullName>
        <ecNumber evidence="2">3.6.1.23</ecNumber>
    </recommendedName>
</protein>
<evidence type="ECO:0000259" key="7">
    <source>
        <dbReference type="Pfam" id="PF00692"/>
    </source>
</evidence>
<feature type="domain" description="dUTPase-like" evidence="7">
    <location>
        <begin position="20"/>
        <end position="149"/>
    </location>
</feature>
<dbReference type="GO" id="GO:0046081">
    <property type="term" value="P:dUTP catabolic process"/>
    <property type="evidence" value="ECO:0007669"/>
    <property type="project" value="InterPro"/>
</dbReference>
<dbReference type="GO" id="GO:0000287">
    <property type="term" value="F:magnesium ion binding"/>
    <property type="evidence" value="ECO:0007669"/>
    <property type="project" value="InterPro"/>
</dbReference>
<evidence type="ECO:0000256" key="5">
    <source>
        <dbReference type="ARBA" id="ARBA00047686"/>
    </source>
</evidence>
<reference evidence="8 9" key="1">
    <citation type="submission" date="2014-09" db="EMBL/GenBank/DDBJ databases">
        <title>Lactobacillus mucosae CRL573 Genome Sequencing.</title>
        <authorList>
            <person name="Bleckwedel J."/>
            <person name="Teran L.C."/>
            <person name="Bonacina J."/>
            <person name="Saavedra L."/>
            <person name="Mozzi F.B."/>
            <person name="Raya R.R."/>
        </authorList>
    </citation>
    <scope>NUCLEOTIDE SEQUENCE [LARGE SCALE GENOMIC DNA]</scope>
    <source>
        <strain evidence="8 9">CRL573</strain>
    </source>
</reference>
<comment type="caution">
    <text evidence="8">The sequence shown here is derived from an EMBL/GenBank/DDBJ whole genome shotgun (WGS) entry which is preliminary data.</text>
</comment>
<dbReference type="GO" id="GO:0004170">
    <property type="term" value="F:dUTP diphosphatase activity"/>
    <property type="evidence" value="ECO:0007669"/>
    <property type="project" value="UniProtKB-EC"/>
</dbReference>
<keyword evidence="4" id="KW-0546">Nucleotide metabolism</keyword>
<dbReference type="EMBL" id="JROC01000027">
    <property type="protein sequence ID" value="KGL67162.1"/>
    <property type="molecule type" value="Genomic_DNA"/>
</dbReference>
<dbReference type="InterPro" id="IPR036157">
    <property type="entry name" value="dUTPase-like_sf"/>
</dbReference>
<organism evidence="8 9">
    <name type="scientific">Limosilactobacillus mucosae</name>
    <name type="common">Lactobacillus mucosae</name>
    <dbReference type="NCBI Taxonomy" id="97478"/>
    <lineage>
        <taxon>Bacteria</taxon>
        <taxon>Bacillati</taxon>
        <taxon>Bacillota</taxon>
        <taxon>Bacilli</taxon>
        <taxon>Lactobacillales</taxon>
        <taxon>Lactobacillaceae</taxon>
        <taxon>Limosilactobacillus</taxon>
    </lineage>
</organism>
<sequence>MEHNDLDILAVQLDKGAYKPTRGHMDDAGFDLYSPVDAEVKAHDSVIINTGVHVKIPAGCAGLIVAKSGLNTKHDLTATGLIDRGYTGSIRVKLYNNGDHDYSISDGDKITQLVIVKVWMPKYDKDATVVDDIGESSDGRGNDGFGSTGK</sequence>
<dbReference type="InterPro" id="IPR008181">
    <property type="entry name" value="dUTPase"/>
</dbReference>
<dbReference type="InterPro" id="IPR029054">
    <property type="entry name" value="dUTPase-like"/>
</dbReference>
<dbReference type="GO" id="GO:0006226">
    <property type="term" value="P:dUMP biosynthetic process"/>
    <property type="evidence" value="ECO:0007669"/>
    <property type="project" value="InterPro"/>
</dbReference>
<dbReference type="Pfam" id="PF00692">
    <property type="entry name" value="dUTPase"/>
    <property type="match status" value="1"/>
</dbReference>
<evidence type="ECO:0000256" key="3">
    <source>
        <dbReference type="ARBA" id="ARBA00022801"/>
    </source>
</evidence>
<evidence type="ECO:0000256" key="2">
    <source>
        <dbReference type="ARBA" id="ARBA00012379"/>
    </source>
</evidence>
<dbReference type="CDD" id="cd07557">
    <property type="entry name" value="trimeric_dUTPase"/>
    <property type="match status" value="1"/>
</dbReference>
<name>A0A099YCN0_LIMMU</name>
<dbReference type="PANTHER" id="PTHR11241">
    <property type="entry name" value="DEOXYURIDINE 5'-TRIPHOSPHATE NUCLEOTIDOHYDROLASE"/>
    <property type="match status" value="1"/>
</dbReference>
<gene>
    <name evidence="8" type="ORF">LX03_03335</name>
</gene>
<keyword evidence="3" id="KW-0378">Hydrolase</keyword>
<comment type="catalytic activity">
    <reaction evidence="5">
        <text>dUTP + H2O = dUMP + diphosphate + H(+)</text>
        <dbReference type="Rhea" id="RHEA:10248"/>
        <dbReference type="ChEBI" id="CHEBI:15377"/>
        <dbReference type="ChEBI" id="CHEBI:15378"/>
        <dbReference type="ChEBI" id="CHEBI:33019"/>
        <dbReference type="ChEBI" id="CHEBI:61555"/>
        <dbReference type="ChEBI" id="CHEBI:246422"/>
        <dbReference type="EC" id="3.6.1.23"/>
    </reaction>
</comment>
<comment type="similarity">
    <text evidence="1">Belongs to the dUTPase family.</text>
</comment>
<evidence type="ECO:0000313" key="9">
    <source>
        <dbReference type="Proteomes" id="UP000030001"/>
    </source>
</evidence>
<dbReference type="Gene3D" id="2.70.40.10">
    <property type="match status" value="1"/>
</dbReference>
<evidence type="ECO:0000256" key="1">
    <source>
        <dbReference type="ARBA" id="ARBA00006581"/>
    </source>
</evidence>
<dbReference type="InterPro" id="IPR033704">
    <property type="entry name" value="dUTPase_trimeric"/>
</dbReference>
<evidence type="ECO:0000313" key="8">
    <source>
        <dbReference type="EMBL" id="KGL67162.1"/>
    </source>
</evidence>
<dbReference type="NCBIfam" id="NF001862">
    <property type="entry name" value="PRK00601.1"/>
    <property type="match status" value="1"/>
</dbReference>
<accession>A0A099YCN0</accession>